<dbReference type="EMBL" id="JBIASD010000006">
    <property type="protein sequence ID" value="MFF3666175.1"/>
    <property type="molecule type" value="Genomic_DNA"/>
</dbReference>
<accession>A0ABW6SMG2</accession>
<keyword evidence="1" id="KW-0812">Transmembrane</keyword>
<comment type="caution">
    <text evidence="2">The sequence shown here is derived from an EMBL/GenBank/DDBJ whole genome shotgun (WGS) entry which is preliminary data.</text>
</comment>
<dbReference type="InterPro" id="IPR045770">
    <property type="entry name" value="DUF6223"/>
</dbReference>
<reference evidence="2 3" key="1">
    <citation type="submission" date="2024-10" db="EMBL/GenBank/DDBJ databases">
        <title>The Natural Products Discovery Center: Release of the First 8490 Sequenced Strains for Exploring Actinobacteria Biosynthetic Diversity.</title>
        <authorList>
            <person name="Kalkreuter E."/>
            <person name="Kautsar S.A."/>
            <person name="Yang D."/>
            <person name="Bader C.D."/>
            <person name="Teijaro C.N."/>
            <person name="Fluegel L."/>
            <person name="Davis C.M."/>
            <person name="Simpson J.R."/>
            <person name="Lauterbach L."/>
            <person name="Steele A.D."/>
            <person name="Gui C."/>
            <person name="Meng S."/>
            <person name="Li G."/>
            <person name="Viehrig K."/>
            <person name="Ye F."/>
            <person name="Su P."/>
            <person name="Kiefer A.F."/>
            <person name="Nichols A."/>
            <person name="Cepeda A.J."/>
            <person name="Yan W."/>
            <person name="Fan B."/>
            <person name="Jiang Y."/>
            <person name="Adhikari A."/>
            <person name="Zheng C.-J."/>
            <person name="Schuster L."/>
            <person name="Cowan T.M."/>
            <person name="Smanski M.J."/>
            <person name="Chevrette M.G."/>
            <person name="De Carvalho L.P.S."/>
            <person name="Shen B."/>
        </authorList>
    </citation>
    <scope>NUCLEOTIDE SEQUENCE [LARGE SCALE GENOMIC DNA]</scope>
    <source>
        <strain evidence="2 3">NPDC002173</strain>
    </source>
</reference>
<evidence type="ECO:0000256" key="1">
    <source>
        <dbReference type="SAM" id="Phobius"/>
    </source>
</evidence>
<feature type="transmembrane region" description="Helical" evidence="1">
    <location>
        <begin position="41"/>
        <end position="64"/>
    </location>
</feature>
<dbReference type="Proteomes" id="UP001602013">
    <property type="component" value="Unassembled WGS sequence"/>
</dbReference>
<feature type="transmembrane region" description="Helical" evidence="1">
    <location>
        <begin position="76"/>
        <end position="97"/>
    </location>
</feature>
<feature type="transmembrane region" description="Helical" evidence="1">
    <location>
        <begin position="109"/>
        <end position="130"/>
    </location>
</feature>
<dbReference type="RefSeq" id="WP_387410545.1">
    <property type="nucleotide sequence ID" value="NZ_JBIASD010000006.1"/>
</dbReference>
<name>A0ABW6SMG2_9ACTN</name>
<dbReference type="Pfam" id="PF19733">
    <property type="entry name" value="DUF6223"/>
    <property type="match status" value="1"/>
</dbReference>
<proteinExistence type="predicted"/>
<evidence type="ECO:0000313" key="3">
    <source>
        <dbReference type="Proteomes" id="UP001602013"/>
    </source>
</evidence>
<keyword evidence="3" id="KW-1185">Reference proteome</keyword>
<gene>
    <name evidence="2" type="ORF">ACFYXI_11330</name>
</gene>
<sequence length="136" mass="12833">MSVRPPLGTLLGGFGSAGPAAAHVLVQSADVDAYTLTAGRLWSLGGALLGLVGVVIGGLALARSTGRIGTGDGRRGAVVAVVAGLAGLVIGGVVVAAAKGGPGTGYGIVGGYVALVVGLIAVVLGGLVLARARRAG</sequence>
<evidence type="ECO:0000313" key="2">
    <source>
        <dbReference type="EMBL" id="MFF3666175.1"/>
    </source>
</evidence>
<keyword evidence="1" id="KW-0472">Membrane</keyword>
<protein>
    <submittedName>
        <fullName evidence="2">DUF6223 family protein</fullName>
    </submittedName>
</protein>
<organism evidence="2 3">
    <name type="scientific">Microtetraspora malaysiensis</name>
    <dbReference type="NCBI Taxonomy" id="161358"/>
    <lineage>
        <taxon>Bacteria</taxon>
        <taxon>Bacillati</taxon>
        <taxon>Actinomycetota</taxon>
        <taxon>Actinomycetes</taxon>
        <taxon>Streptosporangiales</taxon>
        <taxon>Streptosporangiaceae</taxon>
        <taxon>Microtetraspora</taxon>
    </lineage>
</organism>
<keyword evidence="1" id="KW-1133">Transmembrane helix</keyword>